<proteinExistence type="predicted"/>
<keyword evidence="2" id="KW-1185">Reference proteome</keyword>
<reference evidence="2" key="2">
    <citation type="journal article" date="2018" name="Mol. Plant Microbe Interact.">
        <title>Genome sequence resources for the wheat stripe rust pathogen (Puccinia striiformis f. sp. tritici) and the barley stripe rust pathogen (Puccinia striiformis f. sp. hordei).</title>
        <authorList>
            <person name="Xia C."/>
            <person name="Wang M."/>
            <person name="Yin C."/>
            <person name="Cornejo O.E."/>
            <person name="Hulbert S.H."/>
            <person name="Chen X."/>
        </authorList>
    </citation>
    <scope>NUCLEOTIDE SEQUENCE [LARGE SCALE GENOMIC DNA]</scope>
    <source>
        <strain evidence="2">93-210</strain>
    </source>
</reference>
<dbReference type="Proteomes" id="UP001060170">
    <property type="component" value="Chromosome 8"/>
</dbReference>
<organism evidence="1 2">
    <name type="scientific">Puccinia striiformis f. sp. tritici</name>
    <dbReference type="NCBI Taxonomy" id="168172"/>
    <lineage>
        <taxon>Eukaryota</taxon>
        <taxon>Fungi</taxon>
        <taxon>Dikarya</taxon>
        <taxon>Basidiomycota</taxon>
        <taxon>Pucciniomycotina</taxon>
        <taxon>Pucciniomycetes</taxon>
        <taxon>Pucciniales</taxon>
        <taxon>Pucciniaceae</taxon>
        <taxon>Puccinia</taxon>
    </lineage>
</organism>
<sequence length="166" mass="18651">MSYQTIIDYGELICGWRLAKGSRQFSIFLKGYNDPQHIGVYIPSDRSSRAEVSPGQQLVKEVIGAWMDVVVRTAEKETRRQLYDCLALGDPSNSRSLGEKSDWALTEVKASSSRVIRHASRHHQQFSRRAEVHVERVEICENPANKLAQLKLGTHPSPSCVDILCG</sequence>
<gene>
    <name evidence="1" type="ORF">MJO28_008241</name>
</gene>
<dbReference type="EMBL" id="CM045872">
    <property type="protein sequence ID" value="KAI7949420.1"/>
    <property type="molecule type" value="Genomic_DNA"/>
</dbReference>
<evidence type="ECO:0000313" key="2">
    <source>
        <dbReference type="Proteomes" id="UP001060170"/>
    </source>
</evidence>
<reference evidence="2" key="1">
    <citation type="journal article" date="2018" name="BMC Genomics">
        <title>Genomic insights into host adaptation between the wheat stripe rust pathogen (Puccinia striiformis f. sp. tritici) and the barley stripe rust pathogen (Puccinia striiformis f. sp. hordei).</title>
        <authorList>
            <person name="Xia C."/>
            <person name="Wang M."/>
            <person name="Yin C."/>
            <person name="Cornejo O.E."/>
            <person name="Hulbert S.H."/>
            <person name="Chen X."/>
        </authorList>
    </citation>
    <scope>NUCLEOTIDE SEQUENCE [LARGE SCALE GENOMIC DNA]</scope>
    <source>
        <strain evidence="2">93-210</strain>
    </source>
</reference>
<name>A0ACC0EDA5_9BASI</name>
<evidence type="ECO:0000313" key="1">
    <source>
        <dbReference type="EMBL" id="KAI7949420.1"/>
    </source>
</evidence>
<comment type="caution">
    <text evidence="1">The sequence shown here is derived from an EMBL/GenBank/DDBJ whole genome shotgun (WGS) entry which is preliminary data.</text>
</comment>
<protein>
    <submittedName>
        <fullName evidence="1">Uncharacterized protein</fullName>
    </submittedName>
</protein>
<accession>A0ACC0EDA5</accession>
<reference evidence="1 2" key="3">
    <citation type="journal article" date="2022" name="Microbiol. Spectr.">
        <title>Folding features and dynamics of 3D genome architecture in plant fungal pathogens.</title>
        <authorList>
            <person name="Xia C."/>
        </authorList>
    </citation>
    <scope>NUCLEOTIDE SEQUENCE [LARGE SCALE GENOMIC DNA]</scope>
    <source>
        <strain evidence="1 2">93-210</strain>
    </source>
</reference>